<dbReference type="STRING" id="1276229.SSYRP_v1c05300"/>
<reference evidence="1 2" key="1">
    <citation type="journal article" date="2013" name="Genome Biol. Evol.">
        <title>Complete genomes of two dipteran-associated spiroplasmas provided insights into the origin, dynamics, and impacts of viral invasion in spiroplasma.</title>
        <authorList>
            <person name="Ku C."/>
            <person name="Lo W.S."/>
            <person name="Chen L.L."/>
            <person name="Kuo C.H."/>
        </authorList>
    </citation>
    <scope>NUCLEOTIDE SEQUENCE [LARGE SCALE GENOMIC DNA]</scope>
    <source>
        <strain evidence="1">EA-1</strain>
    </source>
</reference>
<evidence type="ECO:0000313" key="2">
    <source>
        <dbReference type="Proteomes" id="UP000013963"/>
    </source>
</evidence>
<dbReference type="HOGENOM" id="CLU_1748516_0_0_14"/>
<dbReference type="Proteomes" id="UP000013963">
    <property type="component" value="Chromosome"/>
</dbReference>
<dbReference type="KEGG" id="ssyr:SSYRP_v1c05300"/>
<name>R4UIZ7_9MOLU</name>
<sequence length="149" mass="17364">MTDKKIHVPDFSVELMKYGYTSEQVINLEKLLKTLNSDGKINIGNEKEKIMVDFDVYMTQELPGLGIEPTIAECELNLKNYMELKKEPELKTKENKTIFELHEVIGFDDNGNHDENYDKLLYTFTSYEDAQNELNYQVEHGYAQSELEI</sequence>
<proteinExistence type="predicted"/>
<keyword evidence="2" id="KW-1185">Reference proteome</keyword>
<dbReference type="PATRIC" id="fig|1276229.3.peg.525"/>
<dbReference type="EMBL" id="CP005078">
    <property type="protein sequence ID" value="AGM26120.1"/>
    <property type="molecule type" value="Genomic_DNA"/>
</dbReference>
<gene>
    <name evidence="1" type="ORF">SSYRP_v1c05300</name>
</gene>
<dbReference type="AlphaFoldDB" id="R4UIZ7"/>
<organism evidence="1 2">
    <name type="scientific">Spiroplasma syrphidicola EA-1</name>
    <dbReference type="NCBI Taxonomy" id="1276229"/>
    <lineage>
        <taxon>Bacteria</taxon>
        <taxon>Bacillati</taxon>
        <taxon>Mycoplasmatota</taxon>
        <taxon>Mollicutes</taxon>
        <taxon>Entomoplasmatales</taxon>
        <taxon>Spiroplasmataceae</taxon>
        <taxon>Spiroplasma</taxon>
    </lineage>
</organism>
<evidence type="ECO:0000313" key="1">
    <source>
        <dbReference type="EMBL" id="AGM26120.1"/>
    </source>
</evidence>
<protein>
    <submittedName>
        <fullName evidence="1">Uncharacterized protein</fullName>
    </submittedName>
</protein>
<accession>R4UIZ7</accession>